<dbReference type="Pfam" id="PF00560">
    <property type="entry name" value="LRR_1"/>
    <property type="match status" value="1"/>
</dbReference>
<dbReference type="PANTHER" id="PTHR48057:SF7">
    <property type="entry name" value="LEUCINE-RICH REPEAT SERINE_THREONINE-PROTEIN KINASE 1"/>
    <property type="match status" value="1"/>
</dbReference>
<dbReference type="InterPro" id="IPR001611">
    <property type="entry name" value="Leu-rich_rpt"/>
</dbReference>
<name>A0A7J7JDP2_BUGNE</name>
<keyword evidence="2" id="KW-0677">Repeat</keyword>
<reference evidence="3" key="1">
    <citation type="submission" date="2020-06" db="EMBL/GenBank/DDBJ databases">
        <title>Draft genome of Bugula neritina, a colonial animal packing powerful symbionts and potential medicines.</title>
        <authorList>
            <person name="Rayko M."/>
        </authorList>
    </citation>
    <scope>NUCLEOTIDE SEQUENCE [LARGE SCALE GENOMIC DNA]</scope>
    <source>
        <strain evidence="3">Kwan_BN1</strain>
    </source>
</reference>
<comment type="caution">
    <text evidence="3">The sequence shown here is derived from an EMBL/GenBank/DDBJ whole genome shotgun (WGS) entry which is preliminary data.</text>
</comment>
<dbReference type="PROSITE" id="PS51450">
    <property type="entry name" value="LRR"/>
    <property type="match status" value="1"/>
</dbReference>
<dbReference type="Gene3D" id="3.80.10.10">
    <property type="entry name" value="Ribonuclease Inhibitor"/>
    <property type="match status" value="1"/>
</dbReference>
<evidence type="ECO:0000313" key="3">
    <source>
        <dbReference type="EMBL" id="KAF6023764.1"/>
    </source>
</evidence>
<evidence type="ECO:0000256" key="2">
    <source>
        <dbReference type="ARBA" id="ARBA00022737"/>
    </source>
</evidence>
<proteinExistence type="predicted"/>
<dbReference type="SMART" id="SM00369">
    <property type="entry name" value="LRR_TYP"/>
    <property type="match status" value="4"/>
</dbReference>
<organism evidence="3 4">
    <name type="scientific">Bugula neritina</name>
    <name type="common">Brown bryozoan</name>
    <name type="synonym">Sertularia neritina</name>
    <dbReference type="NCBI Taxonomy" id="10212"/>
    <lineage>
        <taxon>Eukaryota</taxon>
        <taxon>Metazoa</taxon>
        <taxon>Spiralia</taxon>
        <taxon>Lophotrochozoa</taxon>
        <taxon>Bryozoa</taxon>
        <taxon>Gymnolaemata</taxon>
        <taxon>Cheilostomatida</taxon>
        <taxon>Flustrina</taxon>
        <taxon>Buguloidea</taxon>
        <taxon>Bugulidae</taxon>
        <taxon>Bugula</taxon>
    </lineage>
</organism>
<sequence>MSEVERQPEFQVWYRHSGQDEIPEIPSRNTILETGYNMKTVKDYRAILRNIRSNYITHMYVNVTNVVPPLEVIAPRLTHLRVYCLEVAERKLDCLEHCKDLYKLEIYNAKFRMNGFPEVIPKLTSLREIILRSCRVPQLPESWSSLKNLKVLYIGGDELTVGYPEVVSSLTTLTDLHLSMFNITELPWSFSSLKNLQVLDISWNKFANHQLPVVVCELTELVDLDLMKCDLVDLPQSFSRLTKLESLNLSHNNLKILPPPVYRLTNLRFLTIQVNFELHTLDKAILNLHHLEDLYFDNCPALTCPPSDLYPEGIAGIRRYFIERDEADFIE</sequence>
<dbReference type="InterPro" id="IPR003591">
    <property type="entry name" value="Leu-rich_rpt_typical-subtyp"/>
</dbReference>
<dbReference type="InterPro" id="IPR032675">
    <property type="entry name" value="LRR_dom_sf"/>
</dbReference>
<dbReference type="EMBL" id="VXIV02002667">
    <property type="protein sequence ID" value="KAF6023764.1"/>
    <property type="molecule type" value="Genomic_DNA"/>
</dbReference>
<keyword evidence="4" id="KW-1185">Reference proteome</keyword>
<dbReference type="Proteomes" id="UP000593567">
    <property type="component" value="Unassembled WGS sequence"/>
</dbReference>
<keyword evidence="1" id="KW-0433">Leucine-rich repeat</keyword>
<evidence type="ECO:0000256" key="1">
    <source>
        <dbReference type="ARBA" id="ARBA00022614"/>
    </source>
</evidence>
<protein>
    <submittedName>
        <fullName evidence="3">Uncharacterized protein</fullName>
    </submittedName>
</protein>
<dbReference type="SUPFAM" id="SSF52058">
    <property type="entry name" value="L domain-like"/>
    <property type="match status" value="1"/>
</dbReference>
<gene>
    <name evidence="3" type="ORF">EB796_017938</name>
</gene>
<accession>A0A7J7JDP2</accession>
<dbReference type="PANTHER" id="PTHR48057">
    <property type="entry name" value="LEUCINE-RICH REPEAT SERINE/THREONINE-PROTEIN KINASE 1"/>
    <property type="match status" value="1"/>
</dbReference>
<evidence type="ECO:0000313" key="4">
    <source>
        <dbReference type="Proteomes" id="UP000593567"/>
    </source>
</evidence>
<dbReference type="OrthoDB" id="676979at2759"/>
<dbReference type="AlphaFoldDB" id="A0A7J7JDP2"/>
<dbReference type="InterPro" id="IPR052595">
    <property type="entry name" value="LRRC69/RLP"/>
</dbReference>